<evidence type="ECO:0000313" key="1">
    <source>
        <dbReference type="EMBL" id="GAG93129.1"/>
    </source>
</evidence>
<gene>
    <name evidence="1" type="ORF">S01H4_44691</name>
</gene>
<accession>X1BB59</accession>
<name>X1BB59_9ZZZZ</name>
<proteinExistence type="predicted"/>
<dbReference type="AlphaFoldDB" id="X1BB59"/>
<organism evidence="1">
    <name type="scientific">marine sediment metagenome</name>
    <dbReference type="NCBI Taxonomy" id="412755"/>
    <lineage>
        <taxon>unclassified sequences</taxon>
        <taxon>metagenomes</taxon>
        <taxon>ecological metagenomes</taxon>
    </lineage>
</organism>
<comment type="caution">
    <text evidence="1">The sequence shown here is derived from an EMBL/GenBank/DDBJ whole genome shotgun (WGS) entry which is preliminary data.</text>
</comment>
<evidence type="ECO:0008006" key="2">
    <source>
        <dbReference type="Google" id="ProtNLM"/>
    </source>
</evidence>
<feature type="non-terminal residue" evidence="1">
    <location>
        <position position="46"/>
    </location>
</feature>
<dbReference type="Gene3D" id="3.40.50.300">
    <property type="entry name" value="P-loop containing nucleotide triphosphate hydrolases"/>
    <property type="match status" value="1"/>
</dbReference>
<dbReference type="EMBL" id="BART01024805">
    <property type="protein sequence ID" value="GAG93129.1"/>
    <property type="molecule type" value="Genomic_DNA"/>
</dbReference>
<protein>
    <recommendedName>
        <fullName evidence="2">ABC transporter domain-containing protein</fullName>
    </recommendedName>
</protein>
<dbReference type="InterPro" id="IPR027417">
    <property type="entry name" value="P-loop_NTPase"/>
</dbReference>
<sequence length="46" mass="5056">MTTIDSNEVVVDVKNLNVKYGTKRVVKDVSFSVKRGEIIGIFGISV</sequence>
<dbReference type="SUPFAM" id="SSF52540">
    <property type="entry name" value="P-loop containing nucleoside triphosphate hydrolases"/>
    <property type="match status" value="1"/>
</dbReference>
<reference evidence="1" key="1">
    <citation type="journal article" date="2014" name="Front. Microbiol.">
        <title>High frequency of phylogenetically diverse reductive dehalogenase-homologous genes in deep subseafloor sedimentary metagenomes.</title>
        <authorList>
            <person name="Kawai M."/>
            <person name="Futagami T."/>
            <person name="Toyoda A."/>
            <person name="Takaki Y."/>
            <person name="Nishi S."/>
            <person name="Hori S."/>
            <person name="Arai W."/>
            <person name="Tsubouchi T."/>
            <person name="Morono Y."/>
            <person name="Uchiyama I."/>
            <person name="Ito T."/>
            <person name="Fujiyama A."/>
            <person name="Inagaki F."/>
            <person name="Takami H."/>
        </authorList>
    </citation>
    <scope>NUCLEOTIDE SEQUENCE</scope>
    <source>
        <strain evidence="1">Expedition CK06-06</strain>
    </source>
</reference>